<dbReference type="EMBL" id="JACYNN010000021">
    <property type="protein sequence ID" value="MBD8108612.1"/>
    <property type="molecule type" value="Genomic_DNA"/>
</dbReference>
<gene>
    <name evidence="2" type="ORF">EpCFBP13511_05075</name>
    <name evidence="1" type="ORF">IFT93_19700</name>
</gene>
<evidence type="ECO:0000313" key="4">
    <source>
        <dbReference type="Proteomes" id="UP000661012"/>
    </source>
</evidence>
<sequence>MNNTKISLFPLNLSLLKNEIRIGSGTGFLYEYGEKVFLITNYHVLTCREPKNPECLLPGYMDSPDSIHCAIPQFNEESHYIAGELSLKIDDSFTFYEHKKRSNGVDIVAIKIEMDDEQRSIITTQHDIDLVDDIAVHVTSNLFIAGYPWGFSAEPSLPIWKKGTVASDPRFSSEGIPKIYIDTFTNPGMSGSPVFASEGREGFIYNPKYEEVYKKSLVGDIKSKKIISRLDINNVVQTRKFRLFRLMGIYSGRVMFSEKDPQIGIFWPLTLLDELLSDAIEATNPYPPIKIQK</sequence>
<keyword evidence="4" id="KW-1185">Reference proteome</keyword>
<proteinExistence type="predicted"/>
<comment type="caution">
    <text evidence="2">The sequence shown here is derived from an EMBL/GenBank/DDBJ whole genome shotgun (WGS) entry which is preliminary data.</text>
</comment>
<reference evidence="2 3" key="1">
    <citation type="journal article" date="2019" name="Sci. Rep.">
        <title>Differences in resource use lead to coexistence of seed-transmitted microbial populations.</title>
        <authorList>
            <person name="Torres-Cortes G."/>
            <person name="Garcia B.J."/>
            <person name="Compant S."/>
            <person name="Rezki S."/>
            <person name="Jones P."/>
            <person name="Preveaux A."/>
            <person name="Briand M."/>
            <person name="Roulet A."/>
            <person name="Bouchez O."/>
            <person name="Jacobson D."/>
            <person name="Barret M."/>
        </authorList>
    </citation>
    <scope>NUCLEOTIDE SEQUENCE [LARGE SCALE GENOMIC DNA]</scope>
    <source>
        <strain evidence="2 3">CFBP13511</strain>
    </source>
</reference>
<dbReference type="Proteomes" id="UP000306393">
    <property type="component" value="Unassembled WGS sequence"/>
</dbReference>
<evidence type="ECO:0000313" key="2">
    <source>
        <dbReference type="EMBL" id="TKJ93052.1"/>
    </source>
</evidence>
<dbReference type="InterPro" id="IPR009003">
    <property type="entry name" value="Peptidase_S1_PA"/>
</dbReference>
<evidence type="ECO:0000313" key="1">
    <source>
        <dbReference type="EMBL" id="MBD8108612.1"/>
    </source>
</evidence>
<dbReference type="SUPFAM" id="SSF50494">
    <property type="entry name" value="Trypsin-like serine proteases"/>
    <property type="match status" value="1"/>
</dbReference>
<accession>A0A4U3FIW3</accession>
<protein>
    <submittedName>
        <fullName evidence="1">Trypsin-like peptidase domain-containing protein</fullName>
    </submittedName>
</protein>
<dbReference type="OrthoDB" id="7191282at2"/>
<dbReference type="EMBL" id="QGAC01000004">
    <property type="protein sequence ID" value="TKJ93052.1"/>
    <property type="molecule type" value="Genomic_DNA"/>
</dbReference>
<dbReference type="Pfam" id="PF13365">
    <property type="entry name" value="Trypsin_2"/>
    <property type="match status" value="1"/>
</dbReference>
<reference evidence="1 4" key="2">
    <citation type="journal article" date="2020" name="FEMS Microbiol. Ecol.">
        <title>Temporal dynamics of bacterial communities during seed development and maturation.</title>
        <authorList>
            <person name="Chesneau G."/>
            <person name="Torres-Cortes G."/>
            <person name="Briand M."/>
            <person name="Darrasse A."/>
            <person name="Preveaux A."/>
            <person name="Marais C."/>
            <person name="Jacques M.A."/>
            <person name="Shade A."/>
            <person name="Barret M."/>
        </authorList>
    </citation>
    <scope>NUCLEOTIDE SEQUENCE [LARGE SCALE GENOMIC DNA]</scope>
    <source>
        <strain evidence="1 4">CFBP13732</strain>
    </source>
</reference>
<name>A0A4U3FIW3_9GAMM</name>
<dbReference type="Proteomes" id="UP000661012">
    <property type="component" value="Unassembled WGS sequence"/>
</dbReference>
<dbReference type="RefSeq" id="WP_137268852.1">
    <property type="nucleotide sequence ID" value="NZ_JACYNM010000022.1"/>
</dbReference>
<organism evidence="2 3">
    <name type="scientific">Erwinia persicina</name>
    <dbReference type="NCBI Taxonomy" id="55211"/>
    <lineage>
        <taxon>Bacteria</taxon>
        <taxon>Pseudomonadati</taxon>
        <taxon>Pseudomonadota</taxon>
        <taxon>Gammaproteobacteria</taxon>
        <taxon>Enterobacterales</taxon>
        <taxon>Erwiniaceae</taxon>
        <taxon>Erwinia</taxon>
    </lineage>
</organism>
<evidence type="ECO:0000313" key="3">
    <source>
        <dbReference type="Proteomes" id="UP000306393"/>
    </source>
</evidence>
<dbReference type="AlphaFoldDB" id="A0A4U3FIW3"/>
<dbReference type="InterPro" id="IPR043504">
    <property type="entry name" value="Peptidase_S1_PA_chymotrypsin"/>
</dbReference>
<dbReference type="Gene3D" id="2.40.10.10">
    <property type="entry name" value="Trypsin-like serine proteases"/>
    <property type="match status" value="2"/>
</dbReference>